<dbReference type="RefSeq" id="WP_238217018.1">
    <property type="nucleotide sequence ID" value="NZ_BPUS01000024.1"/>
</dbReference>
<dbReference type="AlphaFoldDB" id="A0AA37MUL5"/>
<name>A0AA37MUL5_9BURK</name>
<gene>
    <name evidence="2" type="ORF">CBA19CS42_33845</name>
</gene>
<evidence type="ECO:0000256" key="1">
    <source>
        <dbReference type="SAM" id="MobiDB-lite"/>
    </source>
</evidence>
<reference evidence="2" key="1">
    <citation type="submission" date="2022-09" db="EMBL/GenBank/DDBJ databases">
        <title>Isolation and characterization of 3-chlorobenzoate degrading bacteria from soils in Shizuoka.</title>
        <authorList>
            <person name="Ifat A."/>
            <person name="Ogawa N."/>
            <person name="Kimbara K."/>
            <person name="Moriuchi R."/>
            <person name="Dohra H."/>
            <person name="Shintani M."/>
        </authorList>
    </citation>
    <scope>NUCLEOTIDE SEQUENCE</scope>
    <source>
        <strain evidence="2">19CS4-2</strain>
    </source>
</reference>
<dbReference type="Proteomes" id="UP001055111">
    <property type="component" value="Unassembled WGS sequence"/>
</dbReference>
<organism evidence="2 3">
    <name type="scientific">Caballeronia novacaledonica</name>
    <dbReference type="NCBI Taxonomy" id="1544861"/>
    <lineage>
        <taxon>Bacteria</taxon>
        <taxon>Pseudomonadati</taxon>
        <taxon>Pseudomonadota</taxon>
        <taxon>Betaproteobacteria</taxon>
        <taxon>Burkholderiales</taxon>
        <taxon>Burkholderiaceae</taxon>
        <taxon>Caballeronia</taxon>
    </lineage>
</organism>
<feature type="region of interest" description="Disordered" evidence="1">
    <location>
        <begin position="30"/>
        <end position="54"/>
    </location>
</feature>
<protein>
    <submittedName>
        <fullName evidence="2">Uncharacterized protein</fullName>
    </submittedName>
</protein>
<proteinExistence type="predicted"/>
<accession>A0AA37MUL5</accession>
<evidence type="ECO:0000313" key="2">
    <source>
        <dbReference type="EMBL" id="GJH29607.1"/>
    </source>
</evidence>
<evidence type="ECO:0000313" key="3">
    <source>
        <dbReference type="Proteomes" id="UP001055111"/>
    </source>
</evidence>
<comment type="caution">
    <text evidence="2">The sequence shown here is derived from an EMBL/GenBank/DDBJ whole genome shotgun (WGS) entry which is preliminary data.</text>
</comment>
<sequence length="54" mass="5751">MNWLVRAYILAALLTFDARIVVHIEGAHNSASDVGRHGDGHSSSRPTPGAAQAR</sequence>
<dbReference type="EMBL" id="BPUS01000024">
    <property type="protein sequence ID" value="GJH29607.1"/>
    <property type="molecule type" value="Genomic_DNA"/>
</dbReference>